<evidence type="ECO:0000313" key="7">
    <source>
        <dbReference type="Proteomes" id="UP000030012"/>
    </source>
</evidence>
<dbReference type="GO" id="GO:0016833">
    <property type="term" value="F:oxo-acid-lyase activity"/>
    <property type="evidence" value="ECO:0007669"/>
    <property type="project" value="InterPro"/>
</dbReference>
<keyword evidence="3" id="KW-0460">Magnesium</keyword>
<comment type="caution">
    <text evidence="6">The sequence shown here is derived from an EMBL/GenBank/DDBJ whole genome shotgun (WGS) entry which is preliminary data.</text>
</comment>
<dbReference type="GO" id="GO:0008909">
    <property type="term" value="F:isochorismate synthase activity"/>
    <property type="evidence" value="ECO:0007669"/>
    <property type="project" value="InterPro"/>
</dbReference>
<gene>
    <name evidence="6" type="ORF">Z968_10420</name>
</gene>
<dbReference type="GO" id="GO:0046872">
    <property type="term" value="F:metal ion binding"/>
    <property type="evidence" value="ECO:0007669"/>
    <property type="project" value="UniProtKB-KW"/>
</dbReference>
<keyword evidence="2" id="KW-0479">Metal-binding</keyword>
<dbReference type="Gene3D" id="3.60.120.10">
    <property type="entry name" value="Anthranilate synthase"/>
    <property type="match status" value="1"/>
</dbReference>
<evidence type="ECO:0000256" key="3">
    <source>
        <dbReference type="ARBA" id="ARBA00022842"/>
    </source>
</evidence>
<dbReference type="OrthoDB" id="9803598at2"/>
<organism evidence="6 7">
    <name type="scientific">Clostridium novyi A str. 4552</name>
    <dbReference type="NCBI Taxonomy" id="1444289"/>
    <lineage>
        <taxon>Bacteria</taxon>
        <taxon>Bacillati</taxon>
        <taxon>Bacillota</taxon>
        <taxon>Clostridia</taxon>
        <taxon>Eubacteriales</taxon>
        <taxon>Clostridiaceae</taxon>
        <taxon>Clostridium</taxon>
    </lineage>
</organism>
<dbReference type="GO" id="GO:0000162">
    <property type="term" value="P:L-tryptophan biosynthetic process"/>
    <property type="evidence" value="ECO:0007669"/>
    <property type="project" value="TreeGrafter"/>
</dbReference>
<dbReference type="Pfam" id="PF00425">
    <property type="entry name" value="Chorismate_bind"/>
    <property type="match status" value="1"/>
</dbReference>
<dbReference type="Proteomes" id="UP000030012">
    <property type="component" value="Unassembled WGS sequence"/>
</dbReference>
<feature type="domain" description="Chorismate-utilising enzyme C-terminal" evidence="5">
    <location>
        <begin position="172"/>
        <end position="426"/>
    </location>
</feature>
<evidence type="ECO:0000256" key="1">
    <source>
        <dbReference type="ARBA" id="ARBA00001946"/>
    </source>
</evidence>
<dbReference type="InterPro" id="IPR019996">
    <property type="entry name" value="Salicylate_synthase"/>
</dbReference>
<dbReference type="InterPro" id="IPR015890">
    <property type="entry name" value="Chorismate_C"/>
</dbReference>
<dbReference type="NCBIfam" id="TIGR03494">
    <property type="entry name" value="salicyl_syn"/>
    <property type="match status" value="1"/>
</dbReference>
<dbReference type="SUPFAM" id="SSF56322">
    <property type="entry name" value="ADC synthase"/>
    <property type="match status" value="1"/>
</dbReference>
<sequence>MTYVVSEKIELIKLATFLATKNKIHNDFIIYENNFDIYLGLGVLTKIDVKKDKFIINSSESKEVKCNELTKELKNILKGISDEDWNAYGLIDFDYAKYIYMNKNNLDNKNLIEIIFPQIDINIKNTGDILIKAKNEKDLSVIEKLIYEFKAVKNEYEYEMTDVSDDIINFGKDKYKEIVSQAVNDINNGEYEKVILSIKIPLNKKVDMYQSYLYGRQKNTPARSYYIKVDGREIIGFSPETVVEVDREKNVYTFPLAGTRALCKNLEERKRLKKELLTDTKEIAEHAISVKLAFEELENCCEKDSVEIIKFMDVIERGTVQHLASRLKGRLKENLNEWDALKSLFPAVTATGIPKKESIEAISRMEEDDRELYSGGVFKLNNFGELDVALVLRSAFQNNKESWLRVGAGIVSMSNPERELEETKEKISSVLNQIIYEED</sequence>
<keyword evidence="4" id="KW-0456">Lyase</keyword>
<reference evidence="6 7" key="1">
    <citation type="submission" date="2014-01" db="EMBL/GenBank/DDBJ databases">
        <title>Plasmidome dynamics in the species complex Clostridium novyi sensu lato converts strains of independent lineages into distinctly different pathogens.</title>
        <authorList>
            <person name="Skarin H."/>
            <person name="Segerman B."/>
        </authorList>
    </citation>
    <scope>NUCLEOTIDE SEQUENCE [LARGE SCALE GENOMIC DNA]</scope>
    <source>
        <strain evidence="6 7">4552</strain>
    </source>
</reference>
<name>A0A0A0I2C5_CLONO</name>
<dbReference type="PANTHER" id="PTHR11236:SF48">
    <property type="entry name" value="ISOCHORISMATE SYNTHASE MENF"/>
    <property type="match status" value="1"/>
</dbReference>
<dbReference type="AlphaFoldDB" id="A0A0A0I2C5"/>
<dbReference type="PANTHER" id="PTHR11236">
    <property type="entry name" value="AMINOBENZOATE/ANTHRANILATE SYNTHASE"/>
    <property type="match status" value="1"/>
</dbReference>
<evidence type="ECO:0000259" key="5">
    <source>
        <dbReference type="Pfam" id="PF00425"/>
    </source>
</evidence>
<dbReference type="EMBL" id="JENJ01000052">
    <property type="protein sequence ID" value="KGM94952.1"/>
    <property type="molecule type" value="Genomic_DNA"/>
</dbReference>
<comment type="cofactor">
    <cofactor evidence="1">
        <name>Mg(2+)</name>
        <dbReference type="ChEBI" id="CHEBI:18420"/>
    </cofactor>
</comment>
<protein>
    <recommendedName>
        <fullName evidence="5">Chorismate-utilising enzyme C-terminal domain-containing protein</fullName>
    </recommendedName>
</protein>
<proteinExistence type="predicted"/>
<dbReference type="InterPro" id="IPR005801">
    <property type="entry name" value="ADC_synthase"/>
</dbReference>
<evidence type="ECO:0000313" key="6">
    <source>
        <dbReference type="EMBL" id="KGM94952.1"/>
    </source>
</evidence>
<accession>A0A0A0I2C5</accession>
<evidence type="ECO:0000256" key="2">
    <source>
        <dbReference type="ARBA" id="ARBA00022723"/>
    </source>
</evidence>
<evidence type="ECO:0000256" key="4">
    <source>
        <dbReference type="ARBA" id="ARBA00023239"/>
    </source>
</evidence>
<dbReference type="InterPro" id="IPR019999">
    <property type="entry name" value="Anth_synth_I-like"/>
</dbReference>